<dbReference type="GO" id="GO:0046686">
    <property type="term" value="P:response to cadmium ion"/>
    <property type="evidence" value="ECO:0007669"/>
    <property type="project" value="UniProtKB-KW"/>
</dbReference>
<dbReference type="RefSeq" id="WP_075864784.1">
    <property type="nucleotide sequence ID" value="NZ_BDJL01000010.1"/>
</dbReference>
<comment type="caution">
    <text evidence="6">The sequence shown here is derived from an EMBL/GenBank/DDBJ whole genome shotgun (WGS) entry which is preliminary data.</text>
</comment>
<dbReference type="STRING" id="661089.ciss_05200"/>
<evidence type="ECO:0000313" key="6">
    <source>
        <dbReference type="EMBL" id="GAV24587.1"/>
    </source>
</evidence>
<evidence type="ECO:0000259" key="5">
    <source>
        <dbReference type="PROSITE" id="PS50987"/>
    </source>
</evidence>
<dbReference type="PANTHER" id="PTHR43132">
    <property type="entry name" value="ARSENICAL RESISTANCE OPERON REPRESSOR ARSR-RELATED"/>
    <property type="match status" value="1"/>
</dbReference>
<reference evidence="7" key="1">
    <citation type="submission" date="2016-12" db="EMBL/GenBank/DDBJ databases">
        <title>Draft Genome Sequences od Carboxydothermus pertinax and islandicus, Hydrogenogenic Carboxydotrophic Bacteria.</title>
        <authorList>
            <person name="Fukuyama Y."/>
            <person name="Ohmae K."/>
            <person name="Yoneda Y."/>
            <person name="Yoshida T."/>
            <person name="Sako Y."/>
        </authorList>
    </citation>
    <scope>NUCLEOTIDE SEQUENCE [LARGE SCALE GENOMIC DNA]</scope>
    <source>
        <strain evidence="7">SET</strain>
    </source>
</reference>
<dbReference type="InterPro" id="IPR001845">
    <property type="entry name" value="HTH_ArsR_DNA-bd_dom"/>
</dbReference>
<keyword evidence="2" id="KW-0238">DNA-binding</keyword>
<dbReference type="GO" id="GO:0003677">
    <property type="term" value="F:DNA binding"/>
    <property type="evidence" value="ECO:0007669"/>
    <property type="project" value="UniProtKB-KW"/>
</dbReference>
<feature type="domain" description="HTH arsR-type" evidence="5">
    <location>
        <begin position="26"/>
        <end position="119"/>
    </location>
</feature>
<dbReference type="CDD" id="cd00090">
    <property type="entry name" value="HTH_ARSR"/>
    <property type="match status" value="1"/>
</dbReference>
<dbReference type="OrthoDB" id="9794330at2"/>
<dbReference type="NCBIfam" id="NF033788">
    <property type="entry name" value="HTH_metalloreg"/>
    <property type="match status" value="1"/>
</dbReference>
<dbReference type="AlphaFoldDB" id="A0A1L8D0C9"/>
<keyword evidence="3" id="KW-0804">Transcription</keyword>
<dbReference type="EMBL" id="BDJL01000010">
    <property type="protein sequence ID" value="GAV24587.1"/>
    <property type="molecule type" value="Genomic_DNA"/>
</dbReference>
<keyword evidence="4" id="KW-0105">Cadmium resistance</keyword>
<dbReference type="Proteomes" id="UP000187338">
    <property type="component" value="Unassembled WGS sequence"/>
</dbReference>
<dbReference type="PROSITE" id="PS00846">
    <property type="entry name" value="HTH_ARSR_1"/>
    <property type="match status" value="1"/>
</dbReference>
<evidence type="ECO:0000256" key="3">
    <source>
        <dbReference type="ARBA" id="ARBA00023163"/>
    </source>
</evidence>
<protein>
    <submittedName>
        <fullName evidence="6">Transcriptional regulator</fullName>
    </submittedName>
</protein>
<proteinExistence type="predicted"/>
<keyword evidence="1" id="KW-0805">Transcription regulation</keyword>
<dbReference type="InterPro" id="IPR011991">
    <property type="entry name" value="ArsR-like_HTH"/>
</dbReference>
<name>A0A1L8D0C9_9THEO</name>
<keyword evidence="7" id="KW-1185">Reference proteome</keyword>
<evidence type="ECO:0000256" key="2">
    <source>
        <dbReference type="ARBA" id="ARBA00023125"/>
    </source>
</evidence>
<gene>
    <name evidence="6" type="ORF">ciss_05200</name>
</gene>
<organism evidence="6 7">
    <name type="scientific">Carboxydothermus islandicus</name>
    <dbReference type="NCBI Taxonomy" id="661089"/>
    <lineage>
        <taxon>Bacteria</taxon>
        <taxon>Bacillati</taxon>
        <taxon>Bacillota</taxon>
        <taxon>Clostridia</taxon>
        <taxon>Thermoanaerobacterales</taxon>
        <taxon>Thermoanaerobacteraceae</taxon>
        <taxon>Carboxydothermus</taxon>
    </lineage>
</organism>
<dbReference type="GO" id="GO:0003700">
    <property type="term" value="F:DNA-binding transcription factor activity"/>
    <property type="evidence" value="ECO:0007669"/>
    <property type="project" value="InterPro"/>
</dbReference>
<evidence type="ECO:0000313" key="7">
    <source>
        <dbReference type="Proteomes" id="UP000187338"/>
    </source>
</evidence>
<accession>A0A1L8D0C9</accession>
<dbReference type="InterPro" id="IPR036390">
    <property type="entry name" value="WH_DNA-bd_sf"/>
</dbReference>
<dbReference type="PRINTS" id="PR00778">
    <property type="entry name" value="HTHARSR"/>
</dbReference>
<dbReference type="SUPFAM" id="SSF46785">
    <property type="entry name" value="Winged helix' DNA-binding domain"/>
    <property type="match status" value="1"/>
</dbReference>
<dbReference type="Pfam" id="PF01022">
    <property type="entry name" value="HTH_5"/>
    <property type="match status" value="1"/>
</dbReference>
<dbReference type="SMART" id="SM00418">
    <property type="entry name" value="HTH_ARSR"/>
    <property type="match status" value="1"/>
</dbReference>
<dbReference type="InterPro" id="IPR018334">
    <property type="entry name" value="ArsR_HTH"/>
</dbReference>
<dbReference type="InterPro" id="IPR051011">
    <property type="entry name" value="Metal_resp_trans_reg"/>
</dbReference>
<dbReference type="PANTHER" id="PTHR43132:SF6">
    <property type="entry name" value="HTH-TYPE TRANSCRIPTIONAL REPRESSOR CZRA"/>
    <property type="match status" value="1"/>
</dbReference>
<dbReference type="InterPro" id="IPR036388">
    <property type="entry name" value="WH-like_DNA-bd_sf"/>
</dbReference>
<sequence>MKEKAPVCKVTLFDEETVQTIRANLPGEETIIELSEVYKSLGDGTRLKILLALKEKESCVCDLAAALSMSQSAISHQLRVLRNVRLVKYRREGKMVYYSLDDEHILKIIQEGLNHIEHK</sequence>
<evidence type="ECO:0000256" key="4">
    <source>
        <dbReference type="ARBA" id="ARBA00043263"/>
    </source>
</evidence>
<dbReference type="PROSITE" id="PS50987">
    <property type="entry name" value="HTH_ARSR_2"/>
    <property type="match status" value="1"/>
</dbReference>
<dbReference type="Gene3D" id="1.10.10.10">
    <property type="entry name" value="Winged helix-like DNA-binding domain superfamily/Winged helix DNA-binding domain"/>
    <property type="match status" value="1"/>
</dbReference>
<evidence type="ECO:0000256" key="1">
    <source>
        <dbReference type="ARBA" id="ARBA00023015"/>
    </source>
</evidence>